<keyword evidence="2" id="KW-0804">Transcription</keyword>
<name>A0A914DTU7_9BILA</name>
<evidence type="ECO:0000256" key="2">
    <source>
        <dbReference type="ARBA" id="ARBA00023163"/>
    </source>
</evidence>
<dbReference type="Gene3D" id="1.10.565.10">
    <property type="entry name" value="Retinoid X Receptor"/>
    <property type="match status" value="1"/>
</dbReference>
<evidence type="ECO:0000313" key="5">
    <source>
        <dbReference type="WBParaSite" id="ACRNAN_scaffold3861.g15395.t1"/>
    </source>
</evidence>
<dbReference type="SUPFAM" id="SSF48508">
    <property type="entry name" value="Nuclear receptor ligand-binding domain"/>
    <property type="match status" value="1"/>
</dbReference>
<dbReference type="Proteomes" id="UP000887540">
    <property type="component" value="Unplaced"/>
</dbReference>
<dbReference type="WBParaSite" id="ACRNAN_scaffold3861.g15395.t1">
    <property type="protein sequence ID" value="ACRNAN_scaffold3861.g15395.t1"/>
    <property type="gene ID" value="ACRNAN_scaffold3861.g15395"/>
</dbReference>
<protein>
    <submittedName>
        <fullName evidence="5">NR LBD domain-containing protein</fullName>
    </submittedName>
</protein>
<dbReference type="InterPro" id="IPR035500">
    <property type="entry name" value="NHR-like_dom_sf"/>
</dbReference>
<keyword evidence="3" id="KW-0675">Receptor</keyword>
<evidence type="ECO:0000256" key="3">
    <source>
        <dbReference type="ARBA" id="ARBA00023170"/>
    </source>
</evidence>
<dbReference type="AlphaFoldDB" id="A0A914DTU7"/>
<keyword evidence="4" id="KW-1185">Reference proteome</keyword>
<sequence>MQIKDVKAKSTYPASSILKKISDAVSEDSLLQRLVLCRKAVYFNRLQVNFNKEDIKIEPYKINTIDALFKIALSEIPVFQIYLHSSGLLSCLNLKDELGAMCHTIQAWMLFEMSISTLRNGGLQMKRIFTVNEKYFETNEDNLLRLYMSDPNLKNKDVVARLQAEYFEQYFRMMKILHSYRFDEAELTVLMQLLLINLLAESNNGIEIQKDDEDVTLYKNQLFEDLKKHYESNYEDVGIRLGNLILMLCELRRFLHCAVEQRQLISLNGRLTVPDYLAQLRDRQKVHKPFLFAERRSSDRSILNEQKMDPEF</sequence>
<keyword evidence="1" id="KW-0805">Transcription regulation</keyword>
<evidence type="ECO:0000313" key="4">
    <source>
        <dbReference type="Proteomes" id="UP000887540"/>
    </source>
</evidence>
<organism evidence="4 5">
    <name type="scientific">Acrobeloides nanus</name>
    <dbReference type="NCBI Taxonomy" id="290746"/>
    <lineage>
        <taxon>Eukaryota</taxon>
        <taxon>Metazoa</taxon>
        <taxon>Ecdysozoa</taxon>
        <taxon>Nematoda</taxon>
        <taxon>Chromadorea</taxon>
        <taxon>Rhabditida</taxon>
        <taxon>Tylenchina</taxon>
        <taxon>Cephalobomorpha</taxon>
        <taxon>Cephaloboidea</taxon>
        <taxon>Cephalobidae</taxon>
        <taxon>Acrobeloides</taxon>
    </lineage>
</organism>
<proteinExistence type="predicted"/>
<accession>A0A914DTU7</accession>
<reference evidence="5" key="1">
    <citation type="submission" date="2022-11" db="UniProtKB">
        <authorList>
            <consortium name="WormBaseParasite"/>
        </authorList>
    </citation>
    <scope>IDENTIFICATION</scope>
</reference>
<evidence type="ECO:0000256" key="1">
    <source>
        <dbReference type="ARBA" id="ARBA00023015"/>
    </source>
</evidence>